<dbReference type="STRING" id="1852522.SAMN06295960_2389"/>
<keyword evidence="10" id="KW-1185">Reference proteome</keyword>
<dbReference type="Pfam" id="PF01250">
    <property type="entry name" value="Ribosomal_S6"/>
    <property type="match status" value="1"/>
</dbReference>
<dbReference type="Proteomes" id="UP000193834">
    <property type="component" value="Unassembled WGS sequence"/>
</dbReference>
<dbReference type="AlphaFoldDB" id="A0A1X7KJ96"/>
<keyword evidence="3 8" id="KW-0694">RNA-binding</keyword>
<dbReference type="PROSITE" id="PS01048">
    <property type="entry name" value="RIBOSOMAL_S6"/>
    <property type="match status" value="1"/>
</dbReference>
<accession>A0A1X7KJ96</accession>
<dbReference type="GO" id="GO:1990904">
    <property type="term" value="C:ribonucleoprotein complex"/>
    <property type="evidence" value="ECO:0007669"/>
    <property type="project" value="UniProtKB-KW"/>
</dbReference>
<dbReference type="OrthoDB" id="9812702at2"/>
<reference evidence="9 10" key="1">
    <citation type="submission" date="2017-04" db="EMBL/GenBank/DDBJ databases">
        <authorList>
            <person name="Afonso C.L."/>
            <person name="Miller P.J."/>
            <person name="Scott M.A."/>
            <person name="Spackman E."/>
            <person name="Goraichik I."/>
            <person name="Dimitrov K.M."/>
            <person name="Suarez D.L."/>
            <person name="Swayne D.E."/>
        </authorList>
    </citation>
    <scope>NUCLEOTIDE SEQUENCE [LARGE SCALE GENOMIC DNA]</scope>
    <source>
        <strain evidence="9 10">11</strain>
    </source>
</reference>
<protein>
    <recommendedName>
        <fullName evidence="7 8">Small ribosomal subunit protein bS6</fullName>
    </recommendedName>
</protein>
<dbReference type="RefSeq" id="WP_085494602.1">
    <property type="nucleotide sequence ID" value="NZ_FXAZ01000003.1"/>
</dbReference>
<evidence type="ECO:0000256" key="1">
    <source>
        <dbReference type="ARBA" id="ARBA00009512"/>
    </source>
</evidence>
<dbReference type="FunFam" id="3.30.70.60:FF:000002">
    <property type="entry name" value="30S ribosomal protein S6"/>
    <property type="match status" value="1"/>
</dbReference>
<proteinExistence type="inferred from homology"/>
<dbReference type="InterPro" id="IPR014717">
    <property type="entry name" value="Transl_elong_EF1B/ribsomal_bS6"/>
</dbReference>
<evidence type="ECO:0000256" key="2">
    <source>
        <dbReference type="ARBA" id="ARBA00022730"/>
    </source>
</evidence>
<dbReference type="SUPFAM" id="SSF54995">
    <property type="entry name" value="Ribosomal protein S6"/>
    <property type="match status" value="1"/>
</dbReference>
<dbReference type="InterPro" id="IPR000529">
    <property type="entry name" value="Ribosomal_bS6"/>
</dbReference>
<name>A0A1X7KJ96_9BACL</name>
<dbReference type="EMBL" id="FXAZ01000003">
    <property type="protein sequence ID" value="SMG41314.1"/>
    <property type="molecule type" value="Genomic_DNA"/>
</dbReference>
<dbReference type="GO" id="GO:0005840">
    <property type="term" value="C:ribosome"/>
    <property type="evidence" value="ECO:0007669"/>
    <property type="project" value="UniProtKB-KW"/>
</dbReference>
<sequence length="94" mass="10811">MRKYELMYILRPDLEQDVVTATVEKFQGVISNGGEITKHDVMGKRRLAYEIKKFRDGFYVLVNFTAEPAVVAEVDRQLKIADEVIRHLVVNDVA</sequence>
<gene>
    <name evidence="8" type="primary">rpsF</name>
    <name evidence="9" type="ORF">SAMN06295960_2389</name>
</gene>
<evidence type="ECO:0000256" key="5">
    <source>
        <dbReference type="ARBA" id="ARBA00023274"/>
    </source>
</evidence>
<evidence type="ECO:0000256" key="6">
    <source>
        <dbReference type="ARBA" id="ARBA00035104"/>
    </source>
</evidence>
<dbReference type="NCBIfam" id="TIGR00166">
    <property type="entry name" value="S6"/>
    <property type="match status" value="1"/>
</dbReference>
<organism evidence="9 10">
    <name type="scientific">Paenibacillus aquistagni</name>
    <dbReference type="NCBI Taxonomy" id="1852522"/>
    <lineage>
        <taxon>Bacteria</taxon>
        <taxon>Bacillati</taxon>
        <taxon>Bacillota</taxon>
        <taxon>Bacilli</taxon>
        <taxon>Bacillales</taxon>
        <taxon>Paenibacillaceae</taxon>
        <taxon>Paenibacillus</taxon>
    </lineage>
</organism>
<dbReference type="PANTHER" id="PTHR21011">
    <property type="entry name" value="MITOCHONDRIAL 28S RIBOSOMAL PROTEIN S6"/>
    <property type="match status" value="1"/>
</dbReference>
<dbReference type="InterPro" id="IPR020814">
    <property type="entry name" value="Ribosomal_S6_plastid/chlpt"/>
</dbReference>
<dbReference type="PANTHER" id="PTHR21011:SF1">
    <property type="entry name" value="SMALL RIBOSOMAL SUBUNIT PROTEIN BS6M"/>
    <property type="match status" value="1"/>
</dbReference>
<keyword evidence="4 8" id="KW-0689">Ribosomal protein</keyword>
<dbReference type="GO" id="GO:0005737">
    <property type="term" value="C:cytoplasm"/>
    <property type="evidence" value="ECO:0007669"/>
    <property type="project" value="UniProtKB-ARBA"/>
</dbReference>
<dbReference type="GO" id="GO:0070181">
    <property type="term" value="F:small ribosomal subunit rRNA binding"/>
    <property type="evidence" value="ECO:0007669"/>
    <property type="project" value="TreeGrafter"/>
</dbReference>
<keyword evidence="2 8" id="KW-0699">rRNA-binding</keyword>
<dbReference type="CDD" id="cd00473">
    <property type="entry name" value="bS6"/>
    <property type="match status" value="1"/>
</dbReference>
<dbReference type="InterPro" id="IPR020815">
    <property type="entry name" value="Ribosomal_bS6_CS"/>
</dbReference>
<dbReference type="GO" id="GO:0006412">
    <property type="term" value="P:translation"/>
    <property type="evidence" value="ECO:0007669"/>
    <property type="project" value="UniProtKB-UniRule"/>
</dbReference>
<dbReference type="GO" id="GO:0003735">
    <property type="term" value="F:structural constituent of ribosome"/>
    <property type="evidence" value="ECO:0007669"/>
    <property type="project" value="InterPro"/>
</dbReference>
<evidence type="ECO:0000256" key="7">
    <source>
        <dbReference type="ARBA" id="ARBA00035294"/>
    </source>
</evidence>
<dbReference type="Gene3D" id="3.30.70.60">
    <property type="match status" value="1"/>
</dbReference>
<evidence type="ECO:0000256" key="3">
    <source>
        <dbReference type="ARBA" id="ARBA00022884"/>
    </source>
</evidence>
<dbReference type="HAMAP" id="MF_00360">
    <property type="entry name" value="Ribosomal_bS6"/>
    <property type="match status" value="1"/>
</dbReference>
<comment type="function">
    <text evidence="6 8">Binds together with bS18 to 16S ribosomal RNA.</text>
</comment>
<evidence type="ECO:0000256" key="8">
    <source>
        <dbReference type="HAMAP-Rule" id="MF_00360"/>
    </source>
</evidence>
<evidence type="ECO:0000313" key="10">
    <source>
        <dbReference type="Proteomes" id="UP000193834"/>
    </source>
</evidence>
<keyword evidence="5 8" id="KW-0687">Ribonucleoprotein</keyword>
<evidence type="ECO:0000256" key="4">
    <source>
        <dbReference type="ARBA" id="ARBA00022980"/>
    </source>
</evidence>
<dbReference type="InterPro" id="IPR035980">
    <property type="entry name" value="Ribosomal_bS6_sf"/>
</dbReference>
<comment type="similarity">
    <text evidence="1 8">Belongs to the bacterial ribosomal protein bS6 family.</text>
</comment>
<evidence type="ECO:0000313" key="9">
    <source>
        <dbReference type="EMBL" id="SMG41314.1"/>
    </source>
</evidence>